<comment type="caution">
    <text evidence="2">The sequence shown here is derived from an EMBL/GenBank/DDBJ whole genome shotgun (WGS) entry which is preliminary data.</text>
</comment>
<keyword evidence="3" id="KW-1185">Reference proteome</keyword>
<proteinExistence type="predicted"/>
<dbReference type="PANTHER" id="PTHR42105">
    <property type="entry name" value="DIM2-ASSOCIATED PROTEIN 1"/>
    <property type="match status" value="1"/>
</dbReference>
<dbReference type="AlphaFoldDB" id="A0AAV9G612"/>
<reference evidence="2" key="1">
    <citation type="journal article" date="2023" name="Mol. Phylogenet. Evol.">
        <title>Genome-scale phylogeny and comparative genomics of the fungal order Sordariales.</title>
        <authorList>
            <person name="Hensen N."/>
            <person name="Bonometti L."/>
            <person name="Westerberg I."/>
            <person name="Brannstrom I.O."/>
            <person name="Guillou S."/>
            <person name="Cros-Aarteil S."/>
            <person name="Calhoun S."/>
            <person name="Haridas S."/>
            <person name="Kuo A."/>
            <person name="Mondo S."/>
            <person name="Pangilinan J."/>
            <person name="Riley R."/>
            <person name="LaButti K."/>
            <person name="Andreopoulos B."/>
            <person name="Lipzen A."/>
            <person name="Chen C."/>
            <person name="Yan M."/>
            <person name="Daum C."/>
            <person name="Ng V."/>
            <person name="Clum A."/>
            <person name="Steindorff A."/>
            <person name="Ohm R.A."/>
            <person name="Martin F."/>
            <person name="Silar P."/>
            <person name="Natvig D.O."/>
            <person name="Lalanne C."/>
            <person name="Gautier V."/>
            <person name="Ament-Velasquez S.L."/>
            <person name="Kruys A."/>
            <person name="Hutchinson M.I."/>
            <person name="Powell A.J."/>
            <person name="Barry K."/>
            <person name="Miller A.N."/>
            <person name="Grigoriev I.V."/>
            <person name="Debuchy R."/>
            <person name="Gladieux P."/>
            <person name="Hiltunen Thoren M."/>
            <person name="Johannesson H."/>
        </authorList>
    </citation>
    <scope>NUCLEOTIDE SEQUENCE</scope>
    <source>
        <strain evidence="2">PSN243</strain>
    </source>
</reference>
<feature type="compositionally biased region" description="Low complexity" evidence="1">
    <location>
        <begin position="37"/>
        <end position="49"/>
    </location>
</feature>
<evidence type="ECO:0000256" key="1">
    <source>
        <dbReference type="SAM" id="MobiDB-lite"/>
    </source>
</evidence>
<feature type="compositionally biased region" description="Basic and acidic residues" evidence="1">
    <location>
        <begin position="54"/>
        <end position="68"/>
    </location>
</feature>
<organism evidence="2 3">
    <name type="scientific">Podospora aff. communis PSN243</name>
    <dbReference type="NCBI Taxonomy" id="3040156"/>
    <lineage>
        <taxon>Eukaryota</taxon>
        <taxon>Fungi</taxon>
        <taxon>Dikarya</taxon>
        <taxon>Ascomycota</taxon>
        <taxon>Pezizomycotina</taxon>
        <taxon>Sordariomycetes</taxon>
        <taxon>Sordariomycetidae</taxon>
        <taxon>Sordariales</taxon>
        <taxon>Podosporaceae</taxon>
        <taxon>Podospora</taxon>
    </lineage>
</organism>
<dbReference type="Proteomes" id="UP001321760">
    <property type="component" value="Unassembled WGS sequence"/>
</dbReference>
<reference evidence="2" key="2">
    <citation type="submission" date="2023-05" db="EMBL/GenBank/DDBJ databases">
        <authorList>
            <consortium name="Lawrence Berkeley National Laboratory"/>
            <person name="Steindorff A."/>
            <person name="Hensen N."/>
            <person name="Bonometti L."/>
            <person name="Westerberg I."/>
            <person name="Brannstrom I.O."/>
            <person name="Guillou S."/>
            <person name="Cros-Aarteil S."/>
            <person name="Calhoun S."/>
            <person name="Haridas S."/>
            <person name="Kuo A."/>
            <person name="Mondo S."/>
            <person name="Pangilinan J."/>
            <person name="Riley R."/>
            <person name="Labutti K."/>
            <person name="Andreopoulos B."/>
            <person name="Lipzen A."/>
            <person name="Chen C."/>
            <person name="Yanf M."/>
            <person name="Daum C."/>
            <person name="Ng V."/>
            <person name="Clum A."/>
            <person name="Ohm R."/>
            <person name="Martin F."/>
            <person name="Silar P."/>
            <person name="Natvig D."/>
            <person name="Lalanne C."/>
            <person name="Gautier V."/>
            <person name="Ament-Velasquez S.L."/>
            <person name="Kruys A."/>
            <person name="Hutchinson M.I."/>
            <person name="Powell A.J."/>
            <person name="Barry K."/>
            <person name="Miller A.N."/>
            <person name="Grigoriev I.V."/>
            <person name="Debuchy R."/>
            <person name="Gladieux P."/>
            <person name="Thoren M.H."/>
            <person name="Johannesson H."/>
        </authorList>
    </citation>
    <scope>NUCLEOTIDE SEQUENCE</scope>
    <source>
        <strain evidence="2">PSN243</strain>
    </source>
</reference>
<feature type="compositionally biased region" description="Low complexity" evidence="1">
    <location>
        <begin position="1"/>
        <end position="14"/>
    </location>
</feature>
<dbReference type="EMBL" id="MU866008">
    <property type="protein sequence ID" value="KAK4442715.1"/>
    <property type="molecule type" value="Genomic_DNA"/>
</dbReference>
<feature type="compositionally biased region" description="Polar residues" evidence="1">
    <location>
        <begin position="347"/>
        <end position="365"/>
    </location>
</feature>
<feature type="compositionally biased region" description="Polar residues" evidence="1">
    <location>
        <begin position="136"/>
        <end position="151"/>
    </location>
</feature>
<evidence type="ECO:0000313" key="3">
    <source>
        <dbReference type="Proteomes" id="UP001321760"/>
    </source>
</evidence>
<gene>
    <name evidence="2" type="ORF">QBC34DRAFT_418227</name>
</gene>
<accession>A0AAV9G612</accession>
<feature type="region of interest" description="Disordered" evidence="1">
    <location>
        <begin position="441"/>
        <end position="479"/>
    </location>
</feature>
<evidence type="ECO:0000313" key="2">
    <source>
        <dbReference type="EMBL" id="KAK4442715.1"/>
    </source>
</evidence>
<name>A0AAV9G612_9PEZI</name>
<dbReference type="PANTHER" id="PTHR42105:SF1">
    <property type="entry name" value="TRANSALDOLASE"/>
    <property type="match status" value="1"/>
</dbReference>
<feature type="region of interest" description="Disordered" evidence="1">
    <location>
        <begin position="1"/>
        <end position="400"/>
    </location>
</feature>
<protein>
    <submittedName>
        <fullName evidence="2">Uncharacterized protein</fullName>
    </submittedName>
</protein>
<sequence>MAADGGRLRGAAARPGDEPSVRPKSAWLPKISRWSETTTSQIPSQSTSPAVPRQPEKESAAPTEREGPSHPSVGTTKPTDCAAKEPGGVGNSPKRGGQPEPKEPGGEKAQDPRNKGKPEPGDHLVGNPNAPAEPQARSSAPASKTAKSQTELLIEYFEGSKPVGTANARKPSVRVRVTPSSKAGKSRRNVDTIAIPRPHSTSKGPKRKPPRPVAVEDREEGMGADLPLPSDVSSIPACSFLDKPDRADGKAAPSNISAIPADSFLDGPGADRSSSSRMKTDRRSQGKAARRISKASKLDDEKPRRKSSRGHTEAVVSEAPLTEAQQKLLEDIRRIILPPMKKKQETEQQPASQKQANQRSGTNDPAQLAPDVDDSMSLPDDLTTETGSRRRRRAGGWQRKGQVFGALEPVLEENKSIPPPSLPTLSEVLAMPLGSTTCATISSRGCEPLNVPVAPSSKKKEDLNASKTSGPGKTPLPPLSDAAVRLLHLVDEQEAASDRSRAMLVGLCRSLQDQFDGKIQRLEQGVVGEASAEMKEMKV</sequence>
<feature type="compositionally biased region" description="Basic and acidic residues" evidence="1">
    <location>
        <begin position="100"/>
        <end position="122"/>
    </location>
</feature>